<dbReference type="Proteomes" id="UP000774326">
    <property type="component" value="Unassembled WGS sequence"/>
</dbReference>
<evidence type="ECO:0000313" key="1">
    <source>
        <dbReference type="EMBL" id="KAH3684475.1"/>
    </source>
</evidence>
<reference evidence="1" key="2">
    <citation type="submission" date="2021-01" db="EMBL/GenBank/DDBJ databases">
        <authorList>
            <person name="Schikora-Tamarit M.A."/>
        </authorList>
    </citation>
    <scope>NUCLEOTIDE SEQUENCE</scope>
    <source>
        <strain evidence="1">CBS2887</strain>
    </source>
</reference>
<reference evidence="1" key="1">
    <citation type="journal article" date="2021" name="Open Biol.">
        <title>Shared evolutionary footprints suggest mitochondrial oxidative damage underlies multiple complex I losses in fungi.</title>
        <authorList>
            <person name="Schikora-Tamarit M.A."/>
            <person name="Marcet-Houben M."/>
            <person name="Nosek J."/>
            <person name="Gabaldon T."/>
        </authorList>
    </citation>
    <scope>NUCLEOTIDE SEQUENCE</scope>
    <source>
        <strain evidence="1">CBS2887</strain>
    </source>
</reference>
<dbReference type="AlphaFoldDB" id="A0A9P8Q7Q6"/>
<accession>A0A9P8Q7Q6</accession>
<keyword evidence="2" id="KW-1185">Reference proteome</keyword>
<protein>
    <submittedName>
        <fullName evidence="1">Uncharacterized protein</fullName>
    </submittedName>
</protein>
<name>A0A9P8Q7Q6_WICPI</name>
<sequence>MSLVVVAAACVGLNFTELVEEAGEMELVNPIEFKFLTLGTKLDSNGVLMNSPSQSSCVELSSSSLIEVTDVGSSVLVPLLFT</sequence>
<evidence type="ECO:0000313" key="2">
    <source>
        <dbReference type="Proteomes" id="UP000774326"/>
    </source>
</evidence>
<proteinExistence type="predicted"/>
<dbReference type="EMBL" id="JAEUBG010002471">
    <property type="protein sequence ID" value="KAH3684475.1"/>
    <property type="molecule type" value="Genomic_DNA"/>
</dbReference>
<gene>
    <name evidence="1" type="ORF">WICPIJ_004569</name>
</gene>
<comment type="caution">
    <text evidence="1">The sequence shown here is derived from an EMBL/GenBank/DDBJ whole genome shotgun (WGS) entry which is preliminary data.</text>
</comment>
<organism evidence="1 2">
    <name type="scientific">Wickerhamomyces pijperi</name>
    <name type="common">Yeast</name>
    <name type="synonym">Pichia pijperi</name>
    <dbReference type="NCBI Taxonomy" id="599730"/>
    <lineage>
        <taxon>Eukaryota</taxon>
        <taxon>Fungi</taxon>
        <taxon>Dikarya</taxon>
        <taxon>Ascomycota</taxon>
        <taxon>Saccharomycotina</taxon>
        <taxon>Saccharomycetes</taxon>
        <taxon>Phaffomycetales</taxon>
        <taxon>Wickerhamomycetaceae</taxon>
        <taxon>Wickerhamomyces</taxon>
    </lineage>
</organism>